<keyword evidence="1" id="KW-0812">Transmembrane</keyword>
<keyword evidence="3" id="KW-1185">Reference proteome</keyword>
<evidence type="ECO:0000313" key="2">
    <source>
        <dbReference type="EMBL" id="CCH72286.1"/>
    </source>
</evidence>
<reference evidence="2 3" key="1">
    <citation type="journal article" date="2013" name="ISME J.">
        <title>A metabolic model for members of the genus Tetrasphaera involved in enhanced biological phosphorus removal.</title>
        <authorList>
            <person name="Kristiansen R."/>
            <person name="Nguyen H.T.T."/>
            <person name="Saunders A.M."/>
            <person name="Nielsen J.L."/>
            <person name="Wimmer R."/>
            <person name="Le V.Q."/>
            <person name="McIlroy S.J."/>
            <person name="Petrovski S."/>
            <person name="Seviour R.J."/>
            <person name="Calteau A."/>
            <person name="Nielsen K.L."/>
            <person name="Nielsen P.H."/>
        </authorList>
    </citation>
    <scope>NUCLEOTIDE SEQUENCE [LARGE SCALE GENOMIC DNA]</scope>
    <source>
        <strain evidence="2 3">Ben110</strain>
    </source>
</reference>
<proteinExistence type="predicted"/>
<evidence type="ECO:0000256" key="1">
    <source>
        <dbReference type="SAM" id="Phobius"/>
    </source>
</evidence>
<gene>
    <name evidence="2" type="ORF">BN11_1510009</name>
</gene>
<dbReference type="EMBL" id="CAJA01000059">
    <property type="protein sequence ID" value="CCH72286.1"/>
    <property type="molecule type" value="Genomic_DNA"/>
</dbReference>
<name>W6JUP9_9MICO</name>
<sequence>MSTRPGPESRAVNTSGKWILTAFCLAALAVFALLVPSVREWLARDDDSQLSAIELTISPATSKEVDACAPVSQDALDRATTAVTGTYEGISDGAATFVADHWFRGGPAERVVISSSSSANLDRALEQAQLNTGRVLIASRSGEVLLCGASGPYTSELASFYVQTYEQRTASPTS</sequence>
<keyword evidence="1" id="KW-1133">Transmembrane helix</keyword>
<protein>
    <submittedName>
        <fullName evidence="2">Uncharacterized protein</fullName>
    </submittedName>
</protein>
<keyword evidence="1" id="KW-0472">Membrane</keyword>
<dbReference type="RefSeq" id="WP_157044083.1">
    <property type="nucleotide sequence ID" value="NZ_HG764815.1"/>
</dbReference>
<comment type="caution">
    <text evidence="2">The sequence shown here is derived from an EMBL/GenBank/DDBJ whole genome shotgun (WGS) entry which is preliminary data.</text>
</comment>
<dbReference type="Proteomes" id="UP000035763">
    <property type="component" value="Unassembled WGS sequence"/>
</dbReference>
<accession>W6JUP9</accession>
<evidence type="ECO:0000313" key="3">
    <source>
        <dbReference type="Proteomes" id="UP000035763"/>
    </source>
</evidence>
<dbReference type="OrthoDB" id="5117757at2"/>
<organism evidence="2 3">
    <name type="scientific">Nostocoides australiense Ben110</name>
    <dbReference type="NCBI Taxonomy" id="1193182"/>
    <lineage>
        <taxon>Bacteria</taxon>
        <taxon>Bacillati</taxon>
        <taxon>Actinomycetota</taxon>
        <taxon>Actinomycetes</taxon>
        <taxon>Micrococcales</taxon>
        <taxon>Intrasporangiaceae</taxon>
        <taxon>Nostocoides</taxon>
    </lineage>
</organism>
<feature type="transmembrane region" description="Helical" evidence="1">
    <location>
        <begin position="18"/>
        <end position="35"/>
    </location>
</feature>
<dbReference type="AlphaFoldDB" id="W6JUP9"/>
<dbReference type="STRING" id="1193182.BN11_1510009"/>